<gene>
    <name evidence="6" type="ORF">OSTQU699_LOCUS797</name>
</gene>
<comment type="caution">
    <text evidence="6">The sequence shown here is derived from an EMBL/GenBank/DDBJ whole genome shotgun (WGS) entry which is preliminary data.</text>
</comment>
<evidence type="ECO:0000259" key="5">
    <source>
        <dbReference type="Pfam" id="PF12265"/>
    </source>
</evidence>
<reference evidence="6" key="1">
    <citation type="submission" date="2020-12" db="EMBL/GenBank/DDBJ databases">
        <authorList>
            <person name="Iha C."/>
        </authorList>
    </citation>
    <scope>NUCLEOTIDE SEQUENCE</scope>
</reference>
<protein>
    <recommendedName>
        <fullName evidence="5">Histone-binding protein RBBP4-like N-terminal domain-containing protein</fullName>
    </recommendedName>
</protein>
<dbReference type="InterPro" id="IPR015943">
    <property type="entry name" value="WD40/YVTN_repeat-like_dom_sf"/>
</dbReference>
<feature type="compositionally biased region" description="Low complexity" evidence="4">
    <location>
        <begin position="1"/>
        <end position="18"/>
    </location>
</feature>
<sequence length="121" mass="13418">MTSADGQAASARAGAEAPKPAPRIPGAKMASDSDSFKKWKAVVPLLYDWFANHNLTWPSLTCRWGPKLDEQTYKRKYRIYFSEQVGAPRSDEVHDVAGLQNREAGKDRGIVLSMEGGPRVR</sequence>
<accession>A0A8S1INU6</accession>
<dbReference type="Proteomes" id="UP000708148">
    <property type="component" value="Unassembled WGS sequence"/>
</dbReference>
<evidence type="ECO:0000313" key="7">
    <source>
        <dbReference type="Proteomes" id="UP000708148"/>
    </source>
</evidence>
<evidence type="ECO:0000256" key="3">
    <source>
        <dbReference type="ARBA" id="ARBA00022737"/>
    </source>
</evidence>
<dbReference type="EMBL" id="CAJHUC010000344">
    <property type="protein sequence ID" value="CAD7695436.1"/>
    <property type="molecule type" value="Genomic_DNA"/>
</dbReference>
<evidence type="ECO:0000313" key="6">
    <source>
        <dbReference type="EMBL" id="CAD7695436.1"/>
    </source>
</evidence>
<keyword evidence="2" id="KW-0853">WD repeat</keyword>
<dbReference type="PANTHER" id="PTHR22850">
    <property type="entry name" value="WD40 REPEAT FAMILY"/>
    <property type="match status" value="1"/>
</dbReference>
<keyword evidence="3" id="KW-0677">Repeat</keyword>
<name>A0A8S1INU6_9CHLO</name>
<feature type="region of interest" description="Disordered" evidence="4">
    <location>
        <begin position="1"/>
        <end position="34"/>
    </location>
</feature>
<organism evidence="6 7">
    <name type="scientific">Ostreobium quekettii</name>
    <dbReference type="NCBI Taxonomy" id="121088"/>
    <lineage>
        <taxon>Eukaryota</taxon>
        <taxon>Viridiplantae</taxon>
        <taxon>Chlorophyta</taxon>
        <taxon>core chlorophytes</taxon>
        <taxon>Ulvophyceae</taxon>
        <taxon>TCBD clade</taxon>
        <taxon>Bryopsidales</taxon>
        <taxon>Ostreobineae</taxon>
        <taxon>Ostreobiaceae</taxon>
        <taxon>Ostreobium</taxon>
    </lineage>
</organism>
<comment type="similarity">
    <text evidence="1">Belongs to the WD repeat RBAP46/RBAP48/MSI1 family.</text>
</comment>
<evidence type="ECO:0000256" key="2">
    <source>
        <dbReference type="ARBA" id="ARBA00022574"/>
    </source>
</evidence>
<evidence type="ECO:0000256" key="1">
    <source>
        <dbReference type="ARBA" id="ARBA00009341"/>
    </source>
</evidence>
<evidence type="ECO:0000256" key="4">
    <source>
        <dbReference type="SAM" id="MobiDB-lite"/>
    </source>
</evidence>
<keyword evidence="7" id="KW-1185">Reference proteome</keyword>
<dbReference type="Gene3D" id="2.130.10.10">
    <property type="entry name" value="YVTN repeat-like/Quinoprotein amine dehydrogenase"/>
    <property type="match status" value="1"/>
</dbReference>
<dbReference type="OrthoDB" id="427795at2759"/>
<feature type="domain" description="Histone-binding protein RBBP4-like N-terminal" evidence="5">
    <location>
        <begin position="35"/>
        <end position="85"/>
    </location>
</feature>
<dbReference type="InterPro" id="IPR050459">
    <property type="entry name" value="WD_repeat_RBAP46/RBAP48/MSI1"/>
</dbReference>
<proteinExistence type="inferred from homology"/>
<dbReference type="InterPro" id="IPR022052">
    <property type="entry name" value="Histone-bd_RBBP4-like_N"/>
</dbReference>
<dbReference type="AlphaFoldDB" id="A0A8S1INU6"/>
<dbReference type="Pfam" id="PF12265">
    <property type="entry name" value="CAF1C_H4-bd"/>
    <property type="match status" value="1"/>
</dbReference>